<sequence>MRFKRSSPFESDDGLNGCGLSDRIKREMERIQRSAEVPTEVYTNFMTMQGRSKRATRDDKGIYSVRTCSLYLQADHKLYAHIKRKEGNNDPIRTREEIVSLFYNHIKAVNEIYEGTNFNGIKGFILSYKEHRSIHRRHAIVDAQLRVATILFAKKMLMCPIS</sequence>
<name>A0AAD5MCL7_PARTN</name>
<comment type="caution">
    <text evidence="1">The sequence shown here is derived from an EMBL/GenBank/DDBJ whole genome shotgun (WGS) entry which is preliminary data.</text>
</comment>
<dbReference type="EMBL" id="JAHQIW010000178">
    <property type="protein sequence ID" value="KAJ1346476.1"/>
    <property type="molecule type" value="Genomic_DNA"/>
</dbReference>
<keyword evidence="2" id="KW-1185">Reference proteome</keyword>
<dbReference type="InterPro" id="IPR024079">
    <property type="entry name" value="MetalloPept_cat_dom_sf"/>
</dbReference>
<dbReference type="GO" id="GO:0005886">
    <property type="term" value="C:plasma membrane"/>
    <property type="evidence" value="ECO:0007669"/>
    <property type="project" value="TreeGrafter"/>
</dbReference>
<dbReference type="Proteomes" id="UP001196413">
    <property type="component" value="Unassembled WGS sequence"/>
</dbReference>
<dbReference type="PANTHER" id="PTHR45702:SF2">
    <property type="entry name" value="KUZBANIAN, ISOFORM A"/>
    <property type="match status" value="1"/>
</dbReference>
<dbReference type="Gene3D" id="3.40.390.10">
    <property type="entry name" value="Collagenase (Catalytic Domain)"/>
    <property type="match status" value="1"/>
</dbReference>
<reference evidence="1" key="1">
    <citation type="submission" date="2021-06" db="EMBL/GenBank/DDBJ databases">
        <title>Parelaphostrongylus tenuis whole genome reference sequence.</title>
        <authorList>
            <person name="Garwood T.J."/>
            <person name="Larsen P.A."/>
            <person name="Fountain-Jones N.M."/>
            <person name="Garbe J.R."/>
            <person name="Macchietto M.G."/>
            <person name="Kania S.A."/>
            <person name="Gerhold R.W."/>
            <person name="Richards J.E."/>
            <person name="Wolf T.M."/>
        </authorList>
    </citation>
    <scope>NUCLEOTIDE SEQUENCE</scope>
    <source>
        <strain evidence="1">MNPRO001-30</strain>
        <tissue evidence="1">Meninges</tissue>
    </source>
</reference>
<evidence type="ECO:0000313" key="1">
    <source>
        <dbReference type="EMBL" id="KAJ1346476.1"/>
    </source>
</evidence>
<keyword evidence="1" id="KW-0482">Metalloprotease</keyword>
<gene>
    <name evidence="1" type="primary">SUP17</name>
    <name evidence="1" type="ORF">KIN20_001266</name>
</gene>
<keyword evidence="1" id="KW-0378">Hydrolase</keyword>
<organism evidence="1 2">
    <name type="scientific">Parelaphostrongylus tenuis</name>
    <name type="common">Meningeal worm</name>
    <dbReference type="NCBI Taxonomy" id="148309"/>
    <lineage>
        <taxon>Eukaryota</taxon>
        <taxon>Metazoa</taxon>
        <taxon>Ecdysozoa</taxon>
        <taxon>Nematoda</taxon>
        <taxon>Chromadorea</taxon>
        <taxon>Rhabditida</taxon>
        <taxon>Rhabditina</taxon>
        <taxon>Rhabditomorpha</taxon>
        <taxon>Strongyloidea</taxon>
        <taxon>Metastrongylidae</taxon>
        <taxon>Parelaphostrongylus</taxon>
    </lineage>
</organism>
<evidence type="ECO:0000313" key="2">
    <source>
        <dbReference type="Proteomes" id="UP001196413"/>
    </source>
</evidence>
<dbReference type="GO" id="GO:0007219">
    <property type="term" value="P:Notch signaling pathway"/>
    <property type="evidence" value="ECO:0007669"/>
    <property type="project" value="TreeGrafter"/>
</dbReference>
<keyword evidence="1" id="KW-0645">Protease</keyword>
<dbReference type="GO" id="GO:0006509">
    <property type="term" value="P:membrane protein ectodomain proteolysis"/>
    <property type="evidence" value="ECO:0007669"/>
    <property type="project" value="TreeGrafter"/>
</dbReference>
<dbReference type="PANTHER" id="PTHR45702">
    <property type="entry name" value="ADAM10/ADAM17 METALLOPEPTIDASE FAMILY MEMBER"/>
    <property type="match status" value="1"/>
</dbReference>
<dbReference type="InterPro" id="IPR051489">
    <property type="entry name" value="ADAM_Metalloproteinase"/>
</dbReference>
<dbReference type="GO" id="GO:0004222">
    <property type="term" value="F:metalloendopeptidase activity"/>
    <property type="evidence" value="ECO:0007669"/>
    <property type="project" value="TreeGrafter"/>
</dbReference>
<protein>
    <submittedName>
        <fullName evidence="1">Disintegrin and metalloproteinase domain-containing protein 10</fullName>
    </submittedName>
</protein>
<dbReference type="AlphaFoldDB" id="A0AAD5MCL7"/>
<accession>A0AAD5MCL7</accession>
<proteinExistence type="predicted"/>